<keyword evidence="6" id="KW-1185">Reference proteome</keyword>
<organism evidence="5 6">
    <name type="scientific">Effrenium voratum</name>
    <dbReference type="NCBI Taxonomy" id="2562239"/>
    <lineage>
        <taxon>Eukaryota</taxon>
        <taxon>Sar</taxon>
        <taxon>Alveolata</taxon>
        <taxon>Dinophyceae</taxon>
        <taxon>Suessiales</taxon>
        <taxon>Symbiodiniaceae</taxon>
        <taxon>Effrenium</taxon>
    </lineage>
</organism>
<dbReference type="GO" id="GO:0005509">
    <property type="term" value="F:calcium ion binding"/>
    <property type="evidence" value="ECO:0007669"/>
    <property type="project" value="InterPro"/>
</dbReference>
<feature type="region of interest" description="Disordered" evidence="3">
    <location>
        <begin position="78"/>
        <end position="116"/>
    </location>
</feature>
<reference evidence="5" key="1">
    <citation type="submission" date="2023-08" db="EMBL/GenBank/DDBJ databases">
        <authorList>
            <person name="Chen Y."/>
            <person name="Shah S."/>
            <person name="Dougan E. K."/>
            <person name="Thang M."/>
            <person name="Chan C."/>
        </authorList>
    </citation>
    <scope>NUCLEOTIDE SEQUENCE</scope>
</reference>
<gene>
    <name evidence="5" type="ORF">EVOR1521_LOCUS27032</name>
</gene>
<proteinExistence type="predicted"/>
<dbReference type="InterPro" id="IPR002048">
    <property type="entry name" value="EF_hand_dom"/>
</dbReference>
<evidence type="ECO:0000256" key="1">
    <source>
        <dbReference type="ARBA" id="ARBA00022837"/>
    </source>
</evidence>
<comment type="caution">
    <text evidence="5">The sequence shown here is derived from an EMBL/GenBank/DDBJ whole genome shotgun (WGS) entry which is preliminary data.</text>
</comment>
<dbReference type="InterPro" id="IPR011992">
    <property type="entry name" value="EF-hand-dom_pair"/>
</dbReference>
<dbReference type="Gene3D" id="1.10.238.10">
    <property type="entry name" value="EF-hand"/>
    <property type="match status" value="1"/>
</dbReference>
<dbReference type="Proteomes" id="UP001178507">
    <property type="component" value="Unassembled WGS sequence"/>
</dbReference>
<dbReference type="AlphaFoldDB" id="A0AA36JFB8"/>
<name>A0AA36JFB8_9DINO</name>
<evidence type="ECO:0000256" key="2">
    <source>
        <dbReference type="SAM" id="Coils"/>
    </source>
</evidence>
<dbReference type="PROSITE" id="PS50222">
    <property type="entry name" value="EF_HAND_2"/>
    <property type="match status" value="1"/>
</dbReference>
<keyword evidence="1" id="KW-0106">Calcium</keyword>
<accession>A0AA36JFB8</accession>
<dbReference type="EMBL" id="CAUJNA010003549">
    <property type="protein sequence ID" value="CAJ1404624.1"/>
    <property type="molecule type" value="Genomic_DNA"/>
</dbReference>
<feature type="coiled-coil region" evidence="2">
    <location>
        <begin position="51"/>
        <end position="78"/>
    </location>
</feature>
<protein>
    <recommendedName>
        <fullName evidence="4">EF-hand domain-containing protein</fullName>
    </recommendedName>
</protein>
<keyword evidence="2" id="KW-0175">Coiled coil</keyword>
<evidence type="ECO:0000259" key="4">
    <source>
        <dbReference type="PROSITE" id="PS50222"/>
    </source>
</evidence>
<dbReference type="Pfam" id="PF13202">
    <property type="entry name" value="EF-hand_5"/>
    <property type="match status" value="1"/>
</dbReference>
<dbReference type="InterPro" id="IPR018247">
    <property type="entry name" value="EF_Hand_1_Ca_BS"/>
</dbReference>
<evidence type="ECO:0000313" key="5">
    <source>
        <dbReference type="EMBL" id="CAJ1404624.1"/>
    </source>
</evidence>
<feature type="domain" description="EF-hand" evidence="4">
    <location>
        <begin position="10"/>
        <end position="45"/>
    </location>
</feature>
<evidence type="ECO:0000256" key="3">
    <source>
        <dbReference type="SAM" id="MobiDB-lite"/>
    </source>
</evidence>
<evidence type="ECO:0000313" key="6">
    <source>
        <dbReference type="Proteomes" id="UP001178507"/>
    </source>
</evidence>
<dbReference type="PROSITE" id="PS00018">
    <property type="entry name" value="EF_HAND_1"/>
    <property type="match status" value="1"/>
</dbReference>
<sequence length="116" mass="13266">MRSFLQSMDISTEDVWTLFMVIDSNGDGEISVEEFVYACQQLQGPAKGLQMARMSFENTVMREEVKKLQKEFIRFKRKMESDAGPLPTPTPGPETPLNLKRELTQGDQGFKSHQHL</sequence>
<dbReference type="SUPFAM" id="SSF47473">
    <property type="entry name" value="EF-hand"/>
    <property type="match status" value="1"/>
</dbReference>